<dbReference type="PANTHER" id="PTHR24305:SF166">
    <property type="entry name" value="CYTOCHROME P450 12A4, MITOCHONDRIAL-RELATED"/>
    <property type="match status" value="1"/>
</dbReference>
<evidence type="ECO:0000256" key="4">
    <source>
        <dbReference type="PIRSR" id="PIRSR602403-1"/>
    </source>
</evidence>
<evidence type="ECO:0000256" key="2">
    <source>
        <dbReference type="ARBA" id="ARBA00022723"/>
    </source>
</evidence>
<sequence length="464" mass="50180">MSQTVPAHRPPDPAAGPLPVASWADTGRVLAGAVLPIVAQGAILRRRRVVALAGRLRTDDRGVRILQRMRERYGPGPLRLRVPGRSMAVVLDRPDVARVLSETPEPFAPANREKRGALGHFQPHAVLISSGEARADRRRFNESVLDSGTPVHSQATAMVRAAREEAALVRAAADGSGRLDWDTLFVGWWRVVRRTVLGDGARDDAELTDMLETLRSAGNWAYLRPHGGTRALRERFDTRLRAHVDRAEPGSLAAMFAAAPGSAVTDPAGQVPHWLFAYDAAGAANMRALALLAAHPEEAGRVRAESGAGDPSGPRELPRLRAAVLEALRLWPTTPLLLRDSTVETRWAGAPLPAGSALLIPTWYFHRDDRSRPDADRFAPDQWLDAGGREDRAVEDWSSMPFSGGPGTCPARELVLFTTSTFLAAVLDGRAHRVDPSVLHGSRPLPRGLDPFTLSLAVSPSSPV</sequence>
<dbReference type="Pfam" id="PF00067">
    <property type="entry name" value="p450"/>
    <property type="match status" value="1"/>
</dbReference>
<comment type="similarity">
    <text evidence="1">Belongs to the cytochrome P450 family.</text>
</comment>
<keyword evidence="3 4" id="KW-0408">Iron</keyword>
<dbReference type="EMBL" id="BJNG01000034">
    <property type="protein sequence ID" value="GEC21386.1"/>
    <property type="molecule type" value="Genomic_DNA"/>
</dbReference>
<dbReference type="GO" id="GO:0016705">
    <property type="term" value="F:oxidoreductase activity, acting on paired donors, with incorporation or reduction of molecular oxygen"/>
    <property type="evidence" value="ECO:0007669"/>
    <property type="project" value="InterPro"/>
</dbReference>
<comment type="cofactor">
    <cofactor evidence="4">
        <name>heme</name>
        <dbReference type="ChEBI" id="CHEBI:30413"/>
    </cofactor>
</comment>
<dbReference type="GO" id="GO:0004497">
    <property type="term" value="F:monooxygenase activity"/>
    <property type="evidence" value="ECO:0007669"/>
    <property type="project" value="InterPro"/>
</dbReference>
<dbReference type="Proteomes" id="UP000320338">
    <property type="component" value="Unassembled WGS sequence"/>
</dbReference>
<dbReference type="RefSeq" id="WP_141280210.1">
    <property type="nucleotide sequence ID" value="NZ_BAAARZ010000005.1"/>
</dbReference>
<accession>A0A4Y3WVH6</accession>
<evidence type="ECO:0000313" key="6">
    <source>
        <dbReference type="Proteomes" id="UP000320338"/>
    </source>
</evidence>
<dbReference type="InterPro" id="IPR002403">
    <property type="entry name" value="Cyt_P450_E_grp-IV"/>
</dbReference>
<dbReference type="InterPro" id="IPR036396">
    <property type="entry name" value="Cyt_P450_sf"/>
</dbReference>
<name>A0A4Y3WVH6_9PSEU</name>
<dbReference type="PRINTS" id="PR00465">
    <property type="entry name" value="EP450IV"/>
</dbReference>
<proteinExistence type="inferred from homology"/>
<dbReference type="GO" id="GO:0005506">
    <property type="term" value="F:iron ion binding"/>
    <property type="evidence" value="ECO:0007669"/>
    <property type="project" value="InterPro"/>
</dbReference>
<keyword evidence="2 4" id="KW-0479">Metal-binding</keyword>
<gene>
    <name evidence="5" type="ORF">PHY01_36690</name>
</gene>
<reference evidence="5 6" key="1">
    <citation type="submission" date="2019-06" db="EMBL/GenBank/DDBJ databases">
        <title>Whole genome shotgun sequence of Pseudonocardia hydrocarbonoxydans NBRC 14498.</title>
        <authorList>
            <person name="Hosoyama A."/>
            <person name="Uohara A."/>
            <person name="Ohji S."/>
            <person name="Ichikawa N."/>
        </authorList>
    </citation>
    <scope>NUCLEOTIDE SEQUENCE [LARGE SCALE GENOMIC DNA]</scope>
    <source>
        <strain evidence="5 6">NBRC 14498</strain>
    </source>
</reference>
<feature type="binding site" description="axial binding residue" evidence="4">
    <location>
        <position position="409"/>
    </location>
    <ligand>
        <name>heme</name>
        <dbReference type="ChEBI" id="CHEBI:30413"/>
    </ligand>
    <ligandPart>
        <name>Fe</name>
        <dbReference type="ChEBI" id="CHEBI:18248"/>
    </ligandPart>
</feature>
<comment type="caution">
    <text evidence="5">The sequence shown here is derived from an EMBL/GenBank/DDBJ whole genome shotgun (WGS) entry which is preliminary data.</text>
</comment>
<dbReference type="OrthoDB" id="7376058at2"/>
<organism evidence="5 6">
    <name type="scientific">Pseudonocardia hydrocarbonoxydans</name>
    <dbReference type="NCBI Taxonomy" id="76726"/>
    <lineage>
        <taxon>Bacteria</taxon>
        <taxon>Bacillati</taxon>
        <taxon>Actinomycetota</taxon>
        <taxon>Actinomycetes</taxon>
        <taxon>Pseudonocardiales</taxon>
        <taxon>Pseudonocardiaceae</taxon>
        <taxon>Pseudonocardia</taxon>
    </lineage>
</organism>
<protein>
    <submittedName>
        <fullName evidence="5">Cytochrome P450</fullName>
    </submittedName>
</protein>
<dbReference type="SUPFAM" id="SSF48264">
    <property type="entry name" value="Cytochrome P450"/>
    <property type="match status" value="1"/>
</dbReference>
<dbReference type="InterPro" id="IPR050121">
    <property type="entry name" value="Cytochrome_P450_monoxygenase"/>
</dbReference>
<dbReference type="Gene3D" id="1.10.630.10">
    <property type="entry name" value="Cytochrome P450"/>
    <property type="match status" value="1"/>
</dbReference>
<evidence type="ECO:0000313" key="5">
    <source>
        <dbReference type="EMBL" id="GEC21386.1"/>
    </source>
</evidence>
<evidence type="ECO:0000256" key="1">
    <source>
        <dbReference type="ARBA" id="ARBA00010617"/>
    </source>
</evidence>
<dbReference type="InterPro" id="IPR001128">
    <property type="entry name" value="Cyt_P450"/>
</dbReference>
<evidence type="ECO:0000256" key="3">
    <source>
        <dbReference type="ARBA" id="ARBA00023004"/>
    </source>
</evidence>
<dbReference type="GO" id="GO:0020037">
    <property type="term" value="F:heme binding"/>
    <property type="evidence" value="ECO:0007669"/>
    <property type="project" value="InterPro"/>
</dbReference>
<keyword evidence="4" id="KW-0349">Heme</keyword>
<keyword evidence="6" id="KW-1185">Reference proteome</keyword>
<dbReference type="PANTHER" id="PTHR24305">
    <property type="entry name" value="CYTOCHROME P450"/>
    <property type="match status" value="1"/>
</dbReference>
<dbReference type="AlphaFoldDB" id="A0A4Y3WVH6"/>